<organism evidence="2 3">
    <name type="scientific">Sediminihaliea albiluteola</name>
    <dbReference type="NCBI Taxonomy" id="2758564"/>
    <lineage>
        <taxon>Bacteria</taxon>
        <taxon>Pseudomonadati</taxon>
        <taxon>Pseudomonadota</taxon>
        <taxon>Gammaproteobacteria</taxon>
        <taxon>Cellvibrionales</taxon>
        <taxon>Halieaceae</taxon>
        <taxon>Sediminihaliea</taxon>
    </lineage>
</organism>
<keyword evidence="1" id="KW-1133">Transmembrane helix</keyword>
<dbReference type="EMBL" id="JACFXU010000013">
    <property type="protein sequence ID" value="MBA6411900.1"/>
    <property type="molecule type" value="Genomic_DNA"/>
</dbReference>
<feature type="transmembrane region" description="Helical" evidence="1">
    <location>
        <begin position="122"/>
        <end position="141"/>
    </location>
</feature>
<dbReference type="Proteomes" id="UP000539350">
    <property type="component" value="Unassembled WGS sequence"/>
</dbReference>
<feature type="transmembrane region" description="Helical" evidence="1">
    <location>
        <begin position="12"/>
        <end position="35"/>
    </location>
</feature>
<evidence type="ECO:0008006" key="4">
    <source>
        <dbReference type="Google" id="ProtNLM"/>
    </source>
</evidence>
<name>A0A7W2TTX2_9GAMM</name>
<protein>
    <recommendedName>
        <fullName evidence="4">Sugar transporter</fullName>
    </recommendedName>
</protein>
<evidence type="ECO:0000256" key="1">
    <source>
        <dbReference type="SAM" id="Phobius"/>
    </source>
</evidence>
<comment type="caution">
    <text evidence="2">The sequence shown here is derived from an EMBL/GenBank/DDBJ whole genome shotgun (WGS) entry which is preliminary data.</text>
</comment>
<sequence length="149" mass="17177">MSLLADRRKRRIPWHLWLVGALSLVWNSIGAFDYLMTSTRNEQYMGRFSAELLDYFYAMPVWAIACWAIAVWSGVLGSIFLLLRKRLAVWALFLSFLTAIATTVYGFMFADRPEVMNEPLSLLLSAMIVVLAFVFFFYAGIMNSRNILR</sequence>
<feature type="transmembrane region" description="Helical" evidence="1">
    <location>
        <begin position="55"/>
        <end position="83"/>
    </location>
</feature>
<proteinExistence type="predicted"/>
<feature type="transmembrane region" description="Helical" evidence="1">
    <location>
        <begin position="90"/>
        <end position="110"/>
    </location>
</feature>
<keyword evidence="1" id="KW-0812">Transmembrane</keyword>
<dbReference type="AlphaFoldDB" id="A0A7W2TTX2"/>
<evidence type="ECO:0000313" key="3">
    <source>
        <dbReference type="Proteomes" id="UP000539350"/>
    </source>
</evidence>
<evidence type="ECO:0000313" key="2">
    <source>
        <dbReference type="EMBL" id="MBA6411900.1"/>
    </source>
</evidence>
<accession>A0A7W2TTX2</accession>
<keyword evidence="1" id="KW-0472">Membrane</keyword>
<gene>
    <name evidence="2" type="ORF">H2508_02095</name>
</gene>
<keyword evidence="3" id="KW-1185">Reference proteome</keyword>
<dbReference type="RefSeq" id="WP_182168743.1">
    <property type="nucleotide sequence ID" value="NZ_JACFXU010000013.1"/>
</dbReference>
<reference evidence="2 3" key="1">
    <citation type="submission" date="2020-07" db="EMBL/GenBank/DDBJ databases">
        <title>Halieaceae bacterium, F7430, whole genome shotgun sequencing project.</title>
        <authorList>
            <person name="Jiang S."/>
            <person name="Liu Z.W."/>
            <person name="Du Z.J."/>
        </authorList>
    </citation>
    <scope>NUCLEOTIDE SEQUENCE [LARGE SCALE GENOMIC DNA]</scope>
    <source>
        <strain evidence="2 3">F7430</strain>
    </source>
</reference>